<dbReference type="AlphaFoldDB" id="A0A4R1FGA9"/>
<dbReference type="Pfam" id="PF21993">
    <property type="entry name" value="TetR_C_13_2"/>
    <property type="match status" value="1"/>
</dbReference>
<dbReference type="EMBL" id="SMFR01000005">
    <property type="protein sequence ID" value="TCJ93847.1"/>
    <property type="molecule type" value="Genomic_DNA"/>
</dbReference>
<keyword evidence="7" id="KW-1185">Reference proteome</keyword>
<dbReference type="Proteomes" id="UP000294856">
    <property type="component" value="Unassembled WGS sequence"/>
</dbReference>
<proteinExistence type="predicted"/>
<dbReference type="PANTHER" id="PTHR47506">
    <property type="entry name" value="TRANSCRIPTIONAL REGULATORY PROTEIN"/>
    <property type="match status" value="1"/>
</dbReference>
<keyword evidence="2 4" id="KW-0238">DNA-binding</keyword>
<dbReference type="InterPro" id="IPR009057">
    <property type="entry name" value="Homeodomain-like_sf"/>
</dbReference>
<dbReference type="InterPro" id="IPR036271">
    <property type="entry name" value="Tet_transcr_reg_TetR-rel_C_sf"/>
</dbReference>
<reference evidence="6 7" key="1">
    <citation type="submission" date="2019-03" db="EMBL/GenBank/DDBJ databases">
        <title>Genomic Encyclopedia of Type Strains, Phase IV (KMG-IV): sequencing the most valuable type-strain genomes for metagenomic binning, comparative biology and taxonomic classification.</title>
        <authorList>
            <person name="Goeker M."/>
        </authorList>
    </citation>
    <scope>NUCLEOTIDE SEQUENCE [LARGE SCALE GENOMIC DNA]</scope>
    <source>
        <strain evidence="6 7">DSM 44684</strain>
    </source>
</reference>
<keyword evidence="3" id="KW-0804">Transcription</keyword>
<evidence type="ECO:0000313" key="6">
    <source>
        <dbReference type="EMBL" id="TCJ93847.1"/>
    </source>
</evidence>
<dbReference type="PROSITE" id="PS50977">
    <property type="entry name" value="HTH_TETR_2"/>
    <property type="match status" value="1"/>
</dbReference>
<dbReference type="InterPro" id="IPR054156">
    <property type="entry name" value="YxaF_TetR_C"/>
</dbReference>
<dbReference type="Gene3D" id="1.10.357.10">
    <property type="entry name" value="Tetracycline Repressor, domain 2"/>
    <property type="match status" value="1"/>
</dbReference>
<dbReference type="RefSeq" id="WP_067457106.1">
    <property type="nucleotide sequence ID" value="NZ_SMFR01000005.1"/>
</dbReference>
<dbReference type="OrthoDB" id="4567939at2"/>
<dbReference type="STRING" id="1210063.GCA_001612665_05392"/>
<protein>
    <submittedName>
        <fullName evidence="6">TetR family transcriptional regulator</fullName>
    </submittedName>
</protein>
<dbReference type="SUPFAM" id="SSF48498">
    <property type="entry name" value="Tetracyclin repressor-like, C-terminal domain"/>
    <property type="match status" value="1"/>
</dbReference>
<sequence length="193" mass="20907">MAAGPRARLIEHTISTVQEHGVHASTLSELLERSRTSRNSLYQHFPSGKGELVQTAARIVARLVYSHVSAMADALQTAPSAQQWLTDLLAFWRIPLEKSDYAAGSFMMAAALDELDPAVQSIAGQAFAEWTARLADGIVATGIERSTAVSLAGFLLTTIEGTIVHSRALKSAHPFDQAVTQLTILFKVHLSER</sequence>
<evidence type="ECO:0000256" key="2">
    <source>
        <dbReference type="ARBA" id="ARBA00023125"/>
    </source>
</evidence>
<dbReference type="PANTHER" id="PTHR47506:SF3">
    <property type="entry name" value="HTH-TYPE TRANSCRIPTIONAL REGULATOR LMRA"/>
    <property type="match status" value="1"/>
</dbReference>
<keyword evidence="1" id="KW-0805">Transcription regulation</keyword>
<evidence type="ECO:0000259" key="5">
    <source>
        <dbReference type="PROSITE" id="PS50977"/>
    </source>
</evidence>
<feature type="domain" description="HTH tetR-type" evidence="5">
    <location>
        <begin position="3"/>
        <end position="63"/>
    </location>
</feature>
<feature type="DNA-binding region" description="H-T-H motif" evidence="4">
    <location>
        <begin position="26"/>
        <end position="45"/>
    </location>
</feature>
<dbReference type="Pfam" id="PF00440">
    <property type="entry name" value="TetR_N"/>
    <property type="match status" value="1"/>
</dbReference>
<evidence type="ECO:0000256" key="1">
    <source>
        <dbReference type="ARBA" id="ARBA00023015"/>
    </source>
</evidence>
<evidence type="ECO:0000256" key="4">
    <source>
        <dbReference type="PROSITE-ProRule" id="PRU00335"/>
    </source>
</evidence>
<evidence type="ECO:0000256" key="3">
    <source>
        <dbReference type="ARBA" id="ARBA00023163"/>
    </source>
</evidence>
<comment type="caution">
    <text evidence="6">The sequence shown here is derived from an EMBL/GenBank/DDBJ whole genome shotgun (WGS) entry which is preliminary data.</text>
</comment>
<dbReference type="SUPFAM" id="SSF46689">
    <property type="entry name" value="Homeodomain-like"/>
    <property type="match status" value="1"/>
</dbReference>
<name>A0A4R1FGA9_9NOCA</name>
<dbReference type="InterPro" id="IPR001647">
    <property type="entry name" value="HTH_TetR"/>
</dbReference>
<evidence type="ECO:0000313" key="7">
    <source>
        <dbReference type="Proteomes" id="UP000294856"/>
    </source>
</evidence>
<accession>A0A4R1FGA9</accession>
<gene>
    <name evidence="6" type="ORF">DFR71_5705</name>
</gene>
<dbReference type="GO" id="GO:0003677">
    <property type="term" value="F:DNA binding"/>
    <property type="evidence" value="ECO:0007669"/>
    <property type="project" value="UniProtKB-UniRule"/>
</dbReference>
<organism evidence="6 7">
    <name type="scientific">Nocardia alba</name>
    <dbReference type="NCBI Taxonomy" id="225051"/>
    <lineage>
        <taxon>Bacteria</taxon>
        <taxon>Bacillati</taxon>
        <taxon>Actinomycetota</taxon>
        <taxon>Actinomycetes</taxon>
        <taxon>Mycobacteriales</taxon>
        <taxon>Nocardiaceae</taxon>
        <taxon>Nocardia</taxon>
    </lineage>
</organism>